<accession>K2RCM9</accession>
<evidence type="ECO:0000259" key="3">
    <source>
        <dbReference type="SMART" id="SM01117"/>
    </source>
</evidence>
<comment type="similarity">
    <text evidence="1">Belongs to the cytochrome b5 family. MAPR subfamily.</text>
</comment>
<evidence type="ECO:0000256" key="1">
    <source>
        <dbReference type="ARBA" id="ARBA00038357"/>
    </source>
</evidence>
<protein>
    <submittedName>
        <fullName evidence="4">Cytochrome P450</fullName>
    </submittedName>
</protein>
<feature type="compositionally biased region" description="Low complexity" evidence="2">
    <location>
        <begin position="1"/>
        <end position="14"/>
    </location>
</feature>
<dbReference type="PANTHER" id="PTHR10281:SF76">
    <property type="entry name" value="CALCUTTA CUP-RELATED"/>
    <property type="match status" value="1"/>
</dbReference>
<dbReference type="EMBL" id="AHHD01000453">
    <property type="protein sequence ID" value="EKG12303.1"/>
    <property type="molecule type" value="Genomic_DNA"/>
</dbReference>
<dbReference type="STRING" id="1126212.K2RCM9"/>
<dbReference type="InParanoid" id="K2RCM9"/>
<reference evidence="4 5" key="1">
    <citation type="journal article" date="2012" name="BMC Genomics">
        <title>Tools to kill: Genome of one of the most destructive plant pathogenic fungi Macrophomina phaseolina.</title>
        <authorList>
            <person name="Islam M.S."/>
            <person name="Haque M.S."/>
            <person name="Islam M.M."/>
            <person name="Emdad E.M."/>
            <person name="Halim A."/>
            <person name="Hossen Q.M.M."/>
            <person name="Hossain M.Z."/>
            <person name="Ahmed B."/>
            <person name="Rahim S."/>
            <person name="Rahman M.S."/>
            <person name="Alam M.M."/>
            <person name="Hou S."/>
            <person name="Wan X."/>
            <person name="Saito J.A."/>
            <person name="Alam M."/>
        </authorList>
    </citation>
    <scope>NUCLEOTIDE SEQUENCE [LARGE SCALE GENOMIC DNA]</scope>
    <source>
        <strain evidence="4 5">MS6</strain>
    </source>
</reference>
<dbReference type="OrthoDB" id="10257697at2759"/>
<dbReference type="HOGENOM" id="CLU_070889_0_0_1"/>
<evidence type="ECO:0000256" key="2">
    <source>
        <dbReference type="SAM" id="MobiDB-lite"/>
    </source>
</evidence>
<dbReference type="FunFam" id="3.10.120.10:FF:000018">
    <property type="entry name" value="Heme/steroid binding domain protein, putative"/>
    <property type="match status" value="1"/>
</dbReference>
<dbReference type="InterPro" id="IPR001199">
    <property type="entry name" value="Cyt_B5-like_heme/steroid-bd"/>
</dbReference>
<dbReference type="SMART" id="SM01117">
    <property type="entry name" value="Cyt-b5"/>
    <property type="match status" value="1"/>
</dbReference>
<comment type="caution">
    <text evidence="4">The sequence shown here is derived from an EMBL/GenBank/DDBJ whole genome shotgun (WGS) entry which is preliminary data.</text>
</comment>
<organism evidence="4 5">
    <name type="scientific">Macrophomina phaseolina (strain MS6)</name>
    <name type="common">Charcoal rot fungus</name>
    <dbReference type="NCBI Taxonomy" id="1126212"/>
    <lineage>
        <taxon>Eukaryota</taxon>
        <taxon>Fungi</taxon>
        <taxon>Dikarya</taxon>
        <taxon>Ascomycota</taxon>
        <taxon>Pezizomycotina</taxon>
        <taxon>Dothideomycetes</taxon>
        <taxon>Dothideomycetes incertae sedis</taxon>
        <taxon>Botryosphaeriales</taxon>
        <taxon>Botryosphaeriaceae</taxon>
        <taxon>Macrophomina</taxon>
    </lineage>
</organism>
<dbReference type="PANTHER" id="PTHR10281">
    <property type="entry name" value="MEMBRANE-ASSOCIATED PROGESTERONE RECEPTOR COMPONENT-RELATED"/>
    <property type="match status" value="1"/>
</dbReference>
<sequence>MPDASAAPPSGAGSDTKRKTTTTTARGSSSTEADDIGRVTVLDVLRVLGGLVLLSFALSWFVTGESVLWGWRPWFSRVDGIKAWMRGPVLLTDAQLAAYDGSDPSKPIYLALNGTIYDVSPGRHFYGPGGGYHFFAGRDAARAFVTGCFEEDLTPDLRGVEEMYIPTDEPEDEEVNSKLSPAEIKNRNAKERREAKKKVDGVIEGWAKVFSGETGKDYLPVGKVVREEGWLEKLPRRELCKKAAELRPKGRVKKKKGKKEEKKKD</sequence>
<dbReference type="Pfam" id="PF00173">
    <property type="entry name" value="Cyt-b5"/>
    <property type="match status" value="1"/>
</dbReference>
<evidence type="ECO:0000313" key="5">
    <source>
        <dbReference type="Proteomes" id="UP000007129"/>
    </source>
</evidence>
<dbReference type="InterPro" id="IPR050577">
    <property type="entry name" value="MAPR/NEUFC/NENF-like"/>
</dbReference>
<dbReference type="GO" id="GO:0012505">
    <property type="term" value="C:endomembrane system"/>
    <property type="evidence" value="ECO:0007669"/>
    <property type="project" value="TreeGrafter"/>
</dbReference>
<dbReference type="eggNOG" id="KOG1110">
    <property type="taxonomic scope" value="Eukaryota"/>
</dbReference>
<proteinExistence type="inferred from homology"/>
<dbReference type="SUPFAM" id="SSF55856">
    <property type="entry name" value="Cytochrome b5-like heme/steroid binding domain"/>
    <property type="match status" value="1"/>
</dbReference>
<dbReference type="GO" id="GO:0016020">
    <property type="term" value="C:membrane"/>
    <property type="evidence" value="ECO:0007669"/>
    <property type="project" value="TreeGrafter"/>
</dbReference>
<dbReference type="AlphaFoldDB" id="K2RCM9"/>
<gene>
    <name evidence="4" type="ORF">MPH_10608</name>
</gene>
<dbReference type="InterPro" id="IPR036400">
    <property type="entry name" value="Cyt_B5-like_heme/steroid_sf"/>
</dbReference>
<dbReference type="Proteomes" id="UP000007129">
    <property type="component" value="Unassembled WGS sequence"/>
</dbReference>
<feature type="domain" description="Cytochrome b5 heme-binding" evidence="3">
    <location>
        <begin position="91"/>
        <end position="169"/>
    </location>
</feature>
<dbReference type="Gene3D" id="3.10.120.10">
    <property type="entry name" value="Cytochrome b5-like heme/steroid binding domain"/>
    <property type="match status" value="1"/>
</dbReference>
<feature type="region of interest" description="Disordered" evidence="2">
    <location>
        <begin position="1"/>
        <end position="31"/>
    </location>
</feature>
<feature type="region of interest" description="Disordered" evidence="2">
    <location>
        <begin position="245"/>
        <end position="265"/>
    </location>
</feature>
<name>K2RCM9_MACPH</name>
<dbReference type="VEuPathDB" id="FungiDB:MPH_10608"/>
<evidence type="ECO:0000313" key="4">
    <source>
        <dbReference type="EMBL" id="EKG12303.1"/>
    </source>
</evidence>
<feature type="compositionally biased region" description="Low complexity" evidence="2">
    <location>
        <begin position="21"/>
        <end position="31"/>
    </location>
</feature>